<accession>A0A0F8WVB5</accession>
<organism evidence="2">
    <name type="scientific">marine sediment metagenome</name>
    <dbReference type="NCBI Taxonomy" id="412755"/>
    <lineage>
        <taxon>unclassified sequences</taxon>
        <taxon>metagenomes</taxon>
        <taxon>ecological metagenomes</taxon>
    </lineage>
</organism>
<sequence length="208" mass="23004">DGHLLIIPKRHISDYFALTEKEKQDAESLIKILRKRISEKDPSVTGFNVGANSGESAGQTIFHTHIHLIPRRDGDTPNPRGGVRGVIPGKMDYCSETKKMHKLKTWAGRSEFKYTGSIKDGTEIYYGKKYKYKVKVSSANYSALIKKFSGSTVNIGTSRDVTPSGSVGEWLQKNVTKTAIASYVGPILISDGYAEKIGRSSQIRIHSL</sequence>
<dbReference type="SUPFAM" id="SSF54197">
    <property type="entry name" value="HIT-like"/>
    <property type="match status" value="1"/>
</dbReference>
<dbReference type="Pfam" id="PF01230">
    <property type="entry name" value="HIT"/>
    <property type="match status" value="1"/>
</dbReference>
<evidence type="ECO:0000259" key="1">
    <source>
        <dbReference type="PROSITE" id="PS51084"/>
    </source>
</evidence>
<dbReference type="InterPro" id="IPR011146">
    <property type="entry name" value="HIT-like"/>
</dbReference>
<reference evidence="2" key="1">
    <citation type="journal article" date="2015" name="Nature">
        <title>Complex archaea that bridge the gap between prokaryotes and eukaryotes.</title>
        <authorList>
            <person name="Spang A."/>
            <person name="Saw J.H."/>
            <person name="Jorgensen S.L."/>
            <person name="Zaremba-Niedzwiedzka K."/>
            <person name="Martijn J."/>
            <person name="Lind A.E."/>
            <person name="van Eijk R."/>
            <person name="Schleper C."/>
            <person name="Guy L."/>
            <person name="Ettema T.J."/>
        </authorList>
    </citation>
    <scope>NUCLEOTIDE SEQUENCE</scope>
</reference>
<dbReference type="AlphaFoldDB" id="A0A0F8WVB5"/>
<dbReference type="EMBL" id="LAZR01062877">
    <property type="protein sequence ID" value="KKK60623.1"/>
    <property type="molecule type" value="Genomic_DNA"/>
</dbReference>
<dbReference type="GO" id="GO:0003824">
    <property type="term" value="F:catalytic activity"/>
    <property type="evidence" value="ECO:0007669"/>
    <property type="project" value="InterPro"/>
</dbReference>
<comment type="caution">
    <text evidence="2">The sequence shown here is derived from an EMBL/GenBank/DDBJ whole genome shotgun (WGS) entry which is preliminary data.</text>
</comment>
<evidence type="ECO:0000313" key="2">
    <source>
        <dbReference type="EMBL" id="KKK60623.1"/>
    </source>
</evidence>
<dbReference type="Gene3D" id="3.30.428.10">
    <property type="entry name" value="HIT-like"/>
    <property type="match status" value="1"/>
</dbReference>
<protein>
    <recommendedName>
        <fullName evidence="1">HIT domain-containing protein</fullName>
    </recommendedName>
</protein>
<feature type="domain" description="HIT" evidence="1">
    <location>
        <begin position="1"/>
        <end position="78"/>
    </location>
</feature>
<dbReference type="PROSITE" id="PS00892">
    <property type="entry name" value="HIT_1"/>
    <property type="match status" value="1"/>
</dbReference>
<dbReference type="PANTHER" id="PTHR42997">
    <property type="entry name" value="HIT FAMILY HYDROLASE"/>
    <property type="match status" value="1"/>
</dbReference>
<gene>
    <name evidence="2" type="ORF">LCGC14_3022500</name>
</gene>
<dbReference type="PROSITE" id="PS51084">
    <property type="entry name" value="HIT_2"/>
    <property type="match status" value="1"/>
</dbReference>
<proteinExistence type="predicted"/>
<dbReference type="PANTHER" id="PTHR42997:SF1">
    <property type="entry name" value="AP-4-A PHOSPHORYLASE"/>
    <property type="match status" value="1"/>
</dbReference>
<dbReference type="InterPro" id="IPR052908">
    <property type="entry name" value="AP-4-A_phosphorylase"/>
</dbReference>
<feature type="non-terminal residue" evidence="2">
    <location>
        <position position="1"/>
    </location>
</feature>
<name>A0A0F8WVB5_9ZZZZ</name>
<dbReference type="InterPro" id="IPR019808">
    <property type="entry name" value="Histidine_triad_CS"/>
</dbReference>
<dbReference type="InterPro" id="IPR036265">
    <property type="entry name" value="HIT-like_sf"/>
</dbReference>